<dbReference type="GO" id="GO:0005829">
    <property type="term" value="C:cytosol"/>
    <property type="evidence" value="ECO:0007669"/>
    <property type="project" value="TreeGrafter"/>
</dbReference>
<keyword evidence="4" id="KW-1185">Reference proteome</keyword>
<evidence type="ECO:0000313" key="4">
    <source>
        <dbReference type="Proteomes" id="UP000229095"/>
    </source>
</evidence>
<name>A0A2M9H8I7_9BIFI</name>
<sequence>MTATDITEDKGIERRRAFGRAVAALRRQRHLSQERLALDAGLDRSYMGRIERGEQSMGLDNMWAVCDAMNISMLDLFQQEYVERRDHGTTDSRDPHA</sequence>
<keyword evidence="1" id="KW-0238">DNA-binding</keyword>
<dbReference type="PANTHER" id="PTHR46797">
    <property type="entry name" value="HTH-TYPE TRANSCRIPTIONAL REGULATOR"/>
    <property type="match status" value="1"/>
</dbReference>
<dbReference type="PANTHER" id="PTHR46797:SF1">
    <property type="entry name" value="METHYLPHOSPHONATE SYNTHASE"/>
    <property type="match status" value="1"/>
</dbReference>
<dbReference type="OrthoDB" id="9814553at2"/>
<dbReference type="Pfam" id="PF01381">
    <property type="entry name" value="HTH_3"/>
    <property type="match status" value="1"/>
</dbReference>
<accession>A0A2M9H8I7</accession>
<dbReference type="Gene3D" id="1.10.260.40">
    <property type="entry name" value="lambda repressor-like DNA-binding domains"/>
    <property type="match status" value="1"/>
</dbReference>
<dbReference type="CDD" id="cd00093">
    <property type="entry name" value="HTH_XRE"/>
    <property type="match status" value="1"/>
</dbReference>
<gene>
    <name evidence="3" type="ORF">CS006_07860</name>
</gene>
<dbReference type="PROSITE" id="PS50943">
    <property type="entry name" value="HTH_CROC1"/>
    <property type="match status" value="1"/>
</dbReference>
<evidence type="ECO:0000313" key="3">
    <source>
        <dbReference type="EMBL" id="PJM73130.1"/>
    </source>
</evidence>
<organism evidence="3 4">
    <name type="scientific">Bifidobacterium primatium</name>
    <dbReference type="NCBI Taxonomy" id="2045438"/>
    <lineage>
        <taxon>Bacteria</taxon>
        <taxon>Bacillati</taxon>
        <taxon>Actinomycetota</taxon>
        <taxon>Actinomycetes</taxon>
        <taxon>Bifidobacteriales</taxon>
        <taxon>Bifidobacteriaceae</taxon>
        <taxon>Bifidobacterium</taxon>
    </lineage>
</organism>
<evidence type="ECO:0000259" key="2">
    <source>
        <dbReference type="PROSITE" id="PS50943"/>
    </source>
</evidence>
<dbReference type="GO" id="GO:0003677">
    <property type="term" value="F:DNA binding"/>
    <property type="evidence" value="ECO:0007669"/>
    <property type="project" value="UniProtKB-KW"/>
</dbReference>
<dbReference type="InterPro" id="IPR050807">
    <property type="entry name" value="TransReg_Diox_bact_type"/>
</dbReference>
<comment type="caution">
    <text evidence="3">The sequence shown here is derived from an EMBL/GenBank/DDBJ whole genome shotgun (WGS) entry which is preliminary data.</text>
</comment>
<dbReference type="RefSeq" id="WP_100511232.1">
    <property type="nucleotide sequence ID" value="NZ_PEBI01000003.1"/>
</dbReference>
<dbReference type="EMBL" id="PEBI01000003">
    <property type="protein sequence ID" value="PJM73130.1"/>
    <property type="molecule type" value="Genomic_DNA"/>
</dbReference>
<dbReference type="InterPro" id="IPR001387">
    <property type="entry name" value="Cro/C1-type_HTH"/>
</dbReference>
<dbReference type="Proteomes" id="UP000229095">
    <property type="component" value="Unassembled WGS sequence"/>
</dbReference>
<reference evidence="3 4" key="1">
    <citation type="submission" date="2017-10" db="EMBL/GenBank/DDBJ databases">
        <title>Draft genome sequences of strains TRE 1, TRE 9, TRE H and TRI 7, isolated from tamarins, belonging to four potential novel Bifidobacterium species.</title>
        <authorList>
            <person name="Mattarelli P."/>
            <person name="Modesto M."/>
            <person name="Puglisi E."/>
            <person name="Morelli L."/>
            <person name="Spezio C."/>
            <person name="Bonetti A."/>
            <person name="Sandri C."/>
        </authorList>
    </citation>
    <scope>NUCLEOTIDE SEQUENCE [LARGE SCALE GENOMIC DNA]</scope>
    <source>
        <strain evidence="4">TRE1</strain>
    </source>
</reference>
<feature type="domain" description="HTH cro/C1-type" evidence="2">
    <location>
        <begin position="22"/>
        <end position="76"/>
    </location>
</feature>
<dbReference type="SUPFAM" id="SSF47413">
    <property type="entry name" value="lambda repressor-like DNA-binding domains"/>
    <property type="match status" value="1"/>
</dbReference>
<evidence type="ECO:0000256" key="1">
    <source>
        <dbReference type="ARBA" id="ARBA00023125"/>
    </source>
</evidence>
<dbReference type="GO" id="GO:0003700">
    <property type="term" value="F:DNA-binding transcription factor activity"/>
    <property type="evidence" value="ECO:0007669"/>
    <property type="project" value="TreeGrafter"/>
</dbReference>
<protein>
    <submittedName>
        <fullName evidence="3">Transcriptional regulator</fullName>
    </submittedName>
</protein>
<dbReference type="SMART" id="SM00530">
    <property type="entry name" value="HTH_XRE"/>
    <property type="match status" value="1"/>
</dbReference>
<proteinExistence type="predicted"/>
<dbReference type="AlphaFoldDB" id="A0A2M9H8I7"/>
<dbReference type="InterPro" id="IPR010982">
    <property type="entry name" value="Lambda_DNA-bd_dom_sf"/>
</dbReference>